<name>A0AA88GMJ0_NAELO</name>
<keyword evidence="2" id="KW-1185">Reference proteome</keyword>
<sequence>MFSSRSVSSTLSKSNQELEKRKKNAIFLGDVDARSNIKQISLIKTLGEEFDVYYSSRKFNHNKEHMHEIKEPRQKHKSNKYSTTVSDFLNPNIDSIETLKAYSICCEILSSEILSKDAESTSDILGGSDLEFYYFVKLKATSEGKMVILFGEKFNVEMNVCQADDNAEQEHASSSLSHH</sequence>
<dbReference type="RefSeq" id="XP_044546777.1">
    <property type="nucleotide sequence ID" value="XM_044696514.1"/>
</dbReference>
<accession>A0AA88GMJ0</accession>
<evidence type="ECO:0000313" key="1">
    <source>
        <dbReference type="EMBL" id="KAG2379515.1"/>
    </source>
</evidence>
<evidence type="ECO:0000313" key="2">
    <source>
        <dbReference type="Proteomes" id="UP000816034"/>
    </source>
</evidence>
<gene>
    <name evidence="1" type="ORF">C9374_006632</name>
</gene>
<comment type="caution">
    <text evidence="1">The sequence shown here is derived from an EMBL/GenBank/DDBJ whole genome shotgun (WGS) entry which is preliminary data.</text>
</comment>
<proteinExistence type="predicted"/>
<dbReference type="GeneID" id="68099086"/>
<dbReference type="EMBL" id="PYSW02000028">
    <property type="protein sequence ID" value="KAG2379515.1"/>
    <property type="molecule type" value="Genomic_DNA"/>
</dbReference>
<dbReference type="Proteomes" id="UP000816034">
    <property type="component" value="Unassembled WGS sequence"/>
</dbReference>
<protein>
    <submittedName>
        <fullName evidence="1">Uncharacterized protein</fullName>
    </submittedName>
</protein>
<dbReference type="AlphaFoldDB" id="A0AA88GMJ0"/>
<organism evidence="1 2">
    <name type="scientific">Naegleria lovaniensis</name>
    <name type="common">Amoeba</name>
    <dbReference type="NCBI Taxonomy" id="51637"/>
    <lineage>
        <taxon>Eukaryota</taxon>
        <taxon>Discoba</taxon>
        <taxon>Heterolobosea</taxon>
        <taxon>Tetramitia</taxon>
        <taxon>Eutetramitia</taxon>
        <taxon>Vahlkampfiidae</taxon>
        <taxon>Naegleria</taxon>
    </lineage>
</organism>
<reference evidence="1 2" key="1">
    <citation type="journal article" date="2018" name="BMC Genomics">
        <title>The genome of Naegleria lovaniensis, the basis for a comparative approach to unravel pathogenicity factors of the human pathogenic amoeba N. fowleri.</title>
        <authorList>
            <person name="Liechti N."/>
            <person name="Schurch N."/>
            <person name="Bruggmann R."/>
            <person name="Wittwer M."/>
        </authorList>
    </citation>
    <scope>NUCLEOTIDE SEQUENCE [LARGE SCALE GENOMIC DNA]</scope>
    <source>
        <strain evidence="1 2">ATCC 30569</strain>
    </source>
</reference>